<comment type="caution">
    <text evidence="1">The sequence shown here is derived from an EMBL/GenBank/DDBJ whole genome shotgun (WGS) entry which is preliminary data.</text>
</comment>
<dbReference type="EMBL" id="CAJOBJ010230367">
    <property type="protein sequence ID" value="CAF5053469.1"/>
    <property type="molecule type" value="Genomic_DNA"/>
</dbReference>
<name>A0A8S3E1L5_9BILA</name>
<protein>
    <submittedName>
        <fullName evidence="1">Uncharacterized protein</fullName>
    </submittedName>
</protein>
<dbReference type="AlphaFoldDB" id="A0A8S3E1L5"/>
<organism evidence="1 2">
    <name type="scientific">Rotaria magnacalcarata</name>
    <dbReference type="NCBI Taxonomy" id="392030"/>
    <lineage>
        <taxon>Eukaryota</taxon>
        <taxon>Metazoa</taxon>
        <taxon>Spiralia</taxon>
        <taxon>Gnathifera</taxon>
        <taxon>Rotifera</taxon>
        <taxon>Eurotatoria</taxon>
        <taxon>Bdelloidea</taxon>
        <taxon>Philodinida</taxon>
        <taxon>Philodinidae</taxon>
        <taxon>Rotaria</taxon>
    </lineage>
</organism>
<reference evidence="1" key="1">
    <citation type="submission" date="2021-02" db="EMBL/GenBank/DDBJ databases">
        <authorList>
            <person name="Nowell W R."/>
        </authorList>
    </citation>
    <scope>NUCLEOTIDE SEQUENCE</scope>
</reference>
<evidence type="ECO:0000313" key="2">
    <source>
        <dbReference type="Proteomes" id="UP000681720"/>
    </source>
</evidence>
<proteinExistence type="predicted"/>
<dbReference type="Proteomes" id="UP000681720">
    <property type="component" value="Unassembled WGS sequence"/>
</dbReference>
<accession>A0A8S3E1L5</accession>
<feature type="non-terminal residue" evidence="1">
    <location>
        <position position="1"/>
    </location>
</feature>
<gene>
    <name evidence="1" type="ORF">GIL414_LOCUS60099</name>
</gene>
<sequence length="45" mass="5076">MLNERLNILRETGSILLKEYDGHFSRCIEQSGGSAVDLVELIVKK</sequence>
<evidence type="ECO:0000313" key="1">
    <source>
        <dbReference type="EMBL" id="CAF5053469.1"/>
    </source>
</evidence>
<dbReference type="InterPro" id="IPR019438">
    <property type="entry name" value="Q_salvage"/>
</dbReference>
<dbReference type="Pfam" id="PF10343">
    <property type="entry name" value="Q_salvage"/>
    <property type="match status" value="1"/>
</dbReference>